<dbReference type="SUPFAM" id="SSF51735">
    <property type="entry name" value="NAD(P)-binding Rossmann-fold domains"/>
    <property type="match status" value="1"/>
</dbReference>
<name>A0A9P4JIX9_9PLEO</name>
<dbReference type="Pfam" id="PF01370">
    <property type="entry name" value="Epimerase"/>
    <property type="match status" value="1"/>
</dbReference>
<accession>A0A9P4JIX9</accession>
<dbReference type="PANTHER" id="PTHR43355">
    <property type="entry name" value="FLAVIN REDUCTASE (NADPH)"/>
    <property type="match status" value="1"/>
</dbReference>
<dbReference type="PANTHER" id="PTHR43355:SF2">
    <property type="entry name" value="FLAVIN REDUCTASE (NADPH)"/>
    <property type="match status" value="1"/>
</dbReference>
<feature type="domain" description="NAD-dependent epimerase/dehydratase" evidence="2">
    <location>
        <begin position="10"/>
        <end position="76"/>
    </location>
</feature>
<gene>
    <name evidence="3" type="ORF">GQ43DRAFT_456788</name>
</gene>
<dbReference type="AlphaFoldDB" id="A0A9P4JIX9"/>
<dbReference type="OrthoDB" id="10250730at2759"/>
<dbReference type="InterPro" id="IPR001509">
    <property type="entry name" value="Epimerase_deHydtase"/>
</dbReference>
<dbReference type="InterPro" id="IPR036291">
    <property type="entry name" value="NAD(P)-bd_dom_sf"/>
</dbReference>
<reference evidence="3" key="1">
    <citation type="journal article" date="2020" name="Stud. Mycol.">
        <title>101 Dothideomycetes genomes: a test case for predicting lifestyles and emergence of pathogens.</title>
        <authorList>
            <person name="Haridas S."/>
            <person name="Albert R."/>
            <person name="Binder M."/>
            <person name="Bloem J."/>
            <person name="Labutti K."/>
            <person name="Salamov A."/>
            <person name="Andreopoulos B."/>
            <person name="Baker S."/>
            <person name="Barry K."/>
            <person name="Bills G."/>
            <person name="Bluhm B."/>
            <person name="Cannon C."/>
            <person name="Castanera R."/>
            <person name="Culley D."/>
            <person name="Daum C."/>
            <person name="Ezra D."/>
            <person name="Gonzalez J."/>
            <person name="Henrissat B."/>
            <person name="Kuo A."/>
            <person name="Liang C."/>
            <person name="Lipzen A."/>
            <person name="Lutzoni F."/>
            <person name="Magnuson J."/>
            <person name="Mondo S."/>
            <person name="Nolan M."/>
            <person name="Ohm R."/>
            <person name="Pangilinan J."/>
            <person name="Park H.-J."/>
            <person name="Ramirez L."/>
            <person name="Alfaro M."/>
            <person name="Sun H."/>
            <person name="Tritt A."/>
            <person name="Yoshinaga Y."/>
            <person name="Zwiers L.-H."/>
            <person name="Turgeon B."/>
            <person name="Goodwin S."/>
            <person name="Spatafora J."/>
            <person name="Crous P."/>
            <person name="Grigoriev I."/>
        </authorList>
    </citation>
    <scope>NUCLEOTIDE SEQUENCE</scope>
    <source>
        <strain evidence="3">ATCC 74209</strain>
    </source>
</reference>
<dbReference type="Gene3D" id="3.40.50.720">
    <property type="entry name" value="NAD(P)-binding Rossmann-like Domain"/>
    <property type="match status" value="1"/>
</dbReference>
<evidence type="ECO:0000256" key="1">
    <source>
        <dbReference type="ARBA" id="ARBA00038376"/>
    </source>
</evidence>
<protein>
    <recommendedName>
        <fullName evidence="2">NAD-dependent epimerase/dehydratase domain-containing protein</fullName>
    </recommendedName>
</protein>
<evidence type="ECO:0000313" key="4">
    <source>
        <dbReference type="Proteomes" id="UP000799536"/>
    </source>
</evidence>
<comment type="similarity">
    <text evidence="1">Belongs to the avfA family.</text>
</comment>
<organism evidence="3 4">
    <name type="scientific">Delitschia confertaspora ATCC 74209</name>
    <dbReference type="NCBI Taxonomy" id="1513339"/>
    <lineage>
        <taxon>Eukaryota</taxon>
        <taxon>Fungi</taxon>
        <taxon>Dikarya</taxon>
        <taxon>Ascomycota</taxon>
        <taxon>Pezizomycotina</taxon>
        <taxon>Dothideomycetes</taxon>
        <taxon>Pleosporomycetidae</taxon>
        <taxon>Pleosporales</taxon>
        <taxon>Delitschiaceae</taxon>
        <taxon>Delitschia</taxon>
    </lineage>
</organism>
<comment type="caution">
    <text evidence="3">The sequence shown here is derived from an EMBL/GenBank/DDBJ whole genome shotgun (WGS) entry which is preliminary data.</text>
</comment>
<sequence>MTTSPLRVGIIGPAGFSGSYLTVELLNRGHTVIGISRAPEKIGTHARYIPRPFDIDSGDFQGLSKLLDDMDVLVSAYGPHTAGAEALVYMPYIEAVRTMILAVKHSAKQPYFLFIGGAGSLHIPSTLTPCSDHPAFYLSYRRAIALSEAHIQYMEDRLGIIGDSIRTYRNARIAENDGKGTEETVRVISKFEDGVKRKDKASDFIRAGRTAYTFFDGNTSFQWTFVSPSALYRPGKRTGLYEISIDDMVLVGEEKEGGSVFEGRLTGISVSDMMIAIADEVEGKRMVGKHWSAWGDLSNDEPGRSYLTLEDVGRKD</sequence>
<evidence type="ECO:0000259" key="2">
    <source>
        <dbReference type="Pfam" id="PF01370"/>
    </source>
</evidence>
<dbReference type="Proteomes" id="UP000799536">
    <property type="component" value="Unassembled WGS sequence"/>
</dbReference>
<dbReference type="InterPro" id="IPR051606">
    <property type="entry name" value="Polyketide_Oxido-like"/>
</dbReference>
<dbReference type="GO" id="GO:0016646">
    <property type="term" value="F:oxidoreductase activity, acting on the CH-NH group of donors, NAD or NADP as acceptor"/>
    <property type="evidence" value="ECO:0007669"/>
    <property type="project" value="TreeGrafter"/>
</dbReference>
<proteinExistence type="inferred from homology"/>
<keyword evidence="4" id="KW-1185">Reference proteome</keyword>
<dbReference type="EMBL" id="ML994046">
    <property type="protein sequence ID" value="KAF2199965.1"/>
    <property type="molecule type" value="Genomic_DNA"/>
</dbReference>
<evidence type="ECO:0000313" key="3">
    <source>
        <dbReference type="EMBL" id="KAF2199965.1"/>
    </source>
</evidence>